<evidence type="ECO:0000259" key="2">
    <source>
        <dbReference type="Pfam" id="PF14737"/>
    </source>
</evidence>
<keyword evidence="1" id="KW-0802">TPR repeat</keyword>
<dbReference type="SUPFAM" id="SSF48452">
    <property type="entry name" value="TPR-like"/>
    <property type="match status" value="1"/>
</dbReference>
<protein>
    <recommendedName>
        <fullName evidence="2">DUF4470 domain-containing protein</fullName>
    </recommendedName>
</protein>
<evidence type="ECO:0000256" key="1">
    <source>
        <dbReference type="PROSITE-ProRule" id="PRU00339"/>
    </source>
</evidence>
<sequence length="969" mass="109855">MSGNAAALKQRGNERFKAGDFLRASELYAQAEKADPRDAVYPSNLSAALYEAADYATCSEAVLRSWKLLRGREDAKADLTARLSGRLAKSLCHGVRAKTVTLDSLAAHGPDIQQMRNVAVKTTASSSSSVIEELNRVWSEWDAVKAEATAYVENGREGLRGFSRLPMFYKPLDTTREFFSIGTDDIIDLTAGWGPEQLYPLKFDKLPSLDVAFLFGGVGDGRHAFGTIAGLSQALTKLPKAKRSQSNAHLTLLDIHDGTIARDLCILLLLHELNSTSDSTARSEIKATLTYTFGGVAMPDYCYRRLEMVIKDLRKRLDSTPPDLPAWLYLSSDSVPAITPTLDYWLTTKKTTKRMLERHSHMSPDDPRADIVAFHPGGNKDRQKAFKDKRDAAYAQIRTVLQSLTPEQLRTWPIFSRNTPAAEMLAYVRNNMETLVEKFWNESRGGKVPLHEEAWYWTTKVFFPPRELLKRHPGFDEAWKRIRNNEEISESTQRKLQKQIESEWKPNITLFDTKCADPKCYPDADGYPDYTIDMFHTVAYMDHFNKRNGPHAQDPMRTDENMLAALACGAFFEEVAAAIKSLDGHIVVELICGGLSDELLKMQCRGDVTRPAEFPRKYTRMWLSNVPDYTHGTQNVIVYAIPSLQDDPQAALAFNCMLNTMAWGGDDEFFTTYTLLLPTEVSRYLGCRVIDSKVVMKVCVLGSHSLPRPLSSLATREELTAWLTRVLFNTFIPARSKPRPHNVHAPHNLTAFFALLFYLHHVGYPAHWLSEFLARVLSGSMVSDIPRYDGSWPIPVTERLRRVPSRRVRTDPWLVDFENIIATAYNALPFPIATALPEDFSRDITDIQVWEAQVTPAQRFSMDPWMNTTGSPYDPRTSLLFWRPLEVAASALIGDMARIFEGKGEPAPGTFFVLTMQEYVQYETRIRFKLSRRRVARMRTEKWSMMAYRHDNGQQATRPVPVEKWTLVT</sequence>
<dbReference type="GeneID" id="19420187"/>
<organism evidence="3 4">
    <name type="scientific">Trametes versicolor (strain FP-101664)</name>
    <name type="common">White-rot fungus</name>
    <name type="synonym">Coriolus versicolor</name>
    <dbReference type="NCBI Taxonomy" id="717944"/>
    <lineage>
        <taxon>Eukaryota</taxon>
        <taxon>Fungi</taxon>
        <taxon>Dikarya</taxon>
        <taxon>Basidiomycota</taxon>
        <taxon>Agaricomycotina</taxon>
        <taxon>Agaricomycetes</taxon>
        <taxon>Polyporales</taxon>
        <taxon>Polyporaceae</taxon>
        <taxon>Trametes</taxon>
    </lineage>
</organism>
<feature type="domain" description="DUF4470" evidence="2">
    <location>
        <begin position="207"/>
        <end position="285"/>
    </location>
</feature>
<dbReference type="AlphaFoldDB" id="R7S7F7"/>
<dbReference type="InterPro" id="IPR027974">
    <property type="entry name" value="DUF4470"/>
</dbReference>
<name>R7S7F7_TRAVS</name>
<dbReference type="Pfam" id="PF14737">
    <property type="entry name" value="DUF4470"/>
    <property type="match status" value="1"/>
</dbReference>
<dbReference type="InterPro" id="IPR019734">
    <property type="entry name" value="TPR_rpt"/>
</dbReference>
<dbReference type="Proteomes" id="UP000054317">
    <property type="component" value="Unassembled WGS sequence"/>
</dbReference>
<proteinExistence type="predicted"/>
<dbReference type="PROSITE" id="PS50005">
    <property type="entry name" value="TPR"/>
    <property type="match status" value="1"/>
</dbReference>
<reference evidence="4" key="1">
    <citation type="journal article" date="2012" name="Science">
        <title>The Paleozoic origin of enzymatic lignin decomposition reconstructed from 31 fungal genomes.</title>
        <authorList>
            <person name="Floudas D."/>
            <person name="Binder M."/>
            <person name="Riley R."/>
            <person name="Barry K."/>
            <person name="Blanchette R.A."/>
            <person name="Henrissat B."/>
            <person name="Martinez A.T."/>
            <person name="Otillar R."/>
            <person name="Spatafora J.W."/>
            <person name="Yadav J.S."/>
            <person name="Aerts A."/>
            <person name="Benoit I."/>
            <person name="Boyd A."/>
            <person name="Carlson A."/>
            <person name="Copeland A."/>
            <person name="Coutinho P.M."/>
            <person name="de Vries R.P."/>
            <person name="Ferreira P."/>
            <person name="Findley K."/>
            <person name="Foster B."/>
            <person name="Gaskell J."/>
            <person name="Glotzer D."/>
            <person name="Gorecki P."/>
            <person name="Heitman J."/>
            <person name="Hesse C."/>
            <person name="Hori C."/>
            <person name="Igarashi K."/>
            <person name="Jurgens J.A."/>
            <person name="Kallen N."/>
            <person name="Kersten P."/>
            <person name="Kohler A."/>
            <person name="Kuees U."/>
            <person name="Kumar T.K.A."/>
            <person name="Kuo A."/>
            <person name="LaButti K."/>
            <person name="Larrondo L.F."/>
            <person name="Lindquist E."/>
            <person name="Ling A."/>
            <person name="Lombard V."/>
            <person name="Lucas S."/>
            <person name="Lundell T."/>
            <person name="Martin R."/>
            <person name="McLaughlin D.J."/>
            <person name="Morgenstern I."/>
            <person name="Morin E."/>
            <person name="Murat C."/>
            <person name="Nagy L.G."/>
            <person name="Nolan M."/>
            <person name="Ohm R.A."/>
            <person name="Patyshakuliyeva A."/>
            <person name="Rokas A."/>
            <person name="Ruiz-Duenas F.J."/>
            <person name="Sabat G."/>
            <person name="Salamov A."/>
            <person name="Samejima M."/>
            <person name="Schmutz J."/>
            <person name="Slot J.C."/>
            <person name="St John F."/>
            <person name="Stenlid J."/>
            <person name="Sun H."/>
            <person name="Sun S."/>
            <person name="Syed K."/>
            <person name="Tsang A."/>
            <person name="Wiebenga A."/>
            <person name="Young D."/>
            <person name="Pisabarro A."/>
            <person name="Eastwood D.C."/>
            <person name="Martin F."/>
            <person name="Cullen D."/>
            <person name="Grigoriev I.V."/>
            <person name="Hibbett D.S."/>
        </authorList>
    </citation>
    <scope>NUCLEOTIDE SEQUENCE [LARGE SCALE GENOMIC DNA]</scope>
    <source>
        <strain evidence="4">FP-101664</strain>
    </source>
</reference>
<evidence type="ECO:0000313" key="4">
    <source>
        <dbReference type="Proteomes" id="UP000054317"/>
    </source>
</evidence>
<dbReference type="InterPro" id="IPR011990">
    <property type="entry name" value="TPR-like_helical_dom_sf"/>
</dbReference>
<dbReference type="KEGG" id="tvs:TRAVEDRAFT_75438"/>
<gene>
    <name evidence="3" type="ORF">TRAVEDRAFT_75438</name>
</gene>
<feature type="repeat" description="TPR" evidence="1">
    <location>
        <begin position="5"/>
        <end position="38"/>
    </location>
</feature>
<keyword evidence="4" id="KW-1185">Reference proteome</keyword>
<dbReference type="RefSeq" id="XP_008045085.1">
    <property type="nucleotide sequence ID" value="XM_008046894.1"/>
</dbReference>
<dbReference type="EMBL" id="JH711797">
    <property type="protein sequence ID" value="EIW51973.1"/>
    <property type="molecule type" value="Genomic_DNA"/>
</dbReference>
<evidence type="ECO:0000313" key="3">
    <source>
        <dbReference type="EMBL" id="EIW51973.1"/>
    </source>
</evidence>
<dbReference type="Gene3D" id="1.25.40.10">
    <property type="entry name" value="Tetratricopeptide repeat domain"/>
    <property type="match status" value="1"/>
</dbReference>
<dbReference type="OMA" id="QIESEWK"/>
<dbReference type="OrthoDB" id="2423701at2759"/>
<accession>R7S7F7</accession>